<dbReference type="EMBL" id="BARS01002278">
    <property type="protein sequence ID" value="GAF83710.1"/>
    <property type="molecule type" value="Genomic_DNA"/>
</dbReference>
<name>X0U5D0_9ZZZZ</name>
<comment type="caution">
    <text evidence="1">The sequence shown here is derived from an EMBL/GenBank/DDBJ whole genome shotgun (WGS) entry which is preliminary data.</text>
</comment>
<sequence>MDIDDERIRLAVRHTEILRLPKRSLSTFGVTNIHYYLVTEPVYSELTKDVNETVIREGRVITERPRIVTPYYLSRLEGFSADAKRYFDMLIRTHGRNAPGLFYTYKNEPKELNIVSDNLLSVVNKLNAEIDKRGDPLVSIIKGEDELWDVSLMKFIYEMTRSSLPDNLWQMGRRGLLNVDASGVPVDARVGIEELFRKVAQGEYEPHELKAELDRWNLFEEYQDRFFAIFKKRR</sequence>
<gene>
    <name evidence="1" type="ORF">S01H1_04299</name>
</gene>
<protein>
    <submittedName>
        <fullName evidence="1">Uncharacterized protein</fullName>
    </submittedName>
</protein>
<proteinExistence type="predicted"/>
<organism evidence="1">
    <name type="scientific">marine sediment metagenome</name>
    <dbReference type="NCBI Taxonomy" id="412755"/>
    <lineage>
        <taxon>unclassified sequences</taxon>
        <taxon>metagenomes</taxon>
        <taxon>ecological metagenomes</taxon>
    </lineage>
</organism>
<dbReference type="AlphaFoldDB" id="X0U5D0"/>
<evidence type="ECO:0000313" key="1">
    <source>
        <dbReference type="EMBL" id="GAF83710.1"/>
    </source>
</evidence>
<reference evidence="1" key="1">
    <citation type="journal article" date="2014" name="Front. Microbiol.">
        <title>High frequency of phylogenetically diverse reductive dehalogenase-homologous genes in deep subseafloor sedimentary metagenomes.</title>
        <authorList>
            <person name="Kawai M."/>
            <person name="Futagami T."/>
            <person name="Toyoda A."/>
            <person name="Takaki Y."/>
            <person name="Nishi S."/>
            <person name="Hori S."/>
            <person name="Arai W."/>
            <person name="Tsubouchi T."/>
            <person name="Morono Y."/>
            <person name="Uchiyama I."/>
            <person name="Ito T."/>
            <person name="Fujiyama A."/>
            <person name="Inagaki F."/>
            <person name="Takami H."/>
        </authorList>
    </citation>
    <scope>NUCLEOTIDE SEQUENCE</scope>
    <source>
        <strain evidence="1">Expedition CK06-06</strain>
    </source>
</reference>
<accession>X0U5D0</accession>